<evidence type="ECO:0000313" key="2">
    <source>
        <dbReference type="Proteomes" id="UP001055879"/>
    </source>
</evidence>
<reference evidence="1 2" key="2">
    <citation type="journal article" date="2022" name="Mol. Ecol. Resour.">
        <title>The genomes of chicory, endive, great burdock and yacon provide insights into Asteraceae paleo-polyploidization history and plant inulin production.</title>
        <authorList>
            <person name="Fan W."/>
            <person name="Wang S."/>
            <person name="Wang H."/>
            <person name="Wang A."/>
            <person name="Jiang F."/>
            <person name="Liu H."/>
            <person name="Zhao H."/>
            <person name="Xu D."/>
            <person name="Zhang Y."/>
        </authorList>
    </citation>
    <scope>NUCLEOTIDE SEQUENCE [LARGE SCALE GENOMIC DNA]</scope>
    <source>
        <strain evidence="2">cv. Niubang</strain>
    </source>
</reference>
<organism evidence="1 2">
    <name type="scientific">Arctium lappa</name>
    <name type="common">Greater burdock</name>
    <name type="synonym">Lappa major</name>
    <dbReference type="NCBI Taxonomy" id="4217"/>
    <lineage>
        <taxon>Eukaryota</taxon>
        <taxon>Viridiplantae</taxon>
        <taxon>Streptophyta</taxon>
        <taxon>Embryophyta</taxon>
        <taxon>Tracheophyta</taxon>
        <taxon>Spermatophyta</taxon>
        <taxon>Magnoliopsida</taxon>
        <taxon>eudicotyledons</taxon>
        <taxon>Gunneridae</taxon>
        <taxon>Pentapetalae</taxon>
        <taxon>asterids</taxon>
        <taxon>campanulids</taxon>
        <taxon>Asterales</taxon>
        <taxon>Asteraceae</taxon>
        <taxon>Carduoideae</taxon>
        <taxon>Cardueae</taxon>
        <taxon>Arctiinae</taxon>
        <taxon>Arctium</taxon>
    </lineage>
</organism>
<proteinExistence type="predicted"/>
<dbReference type="EMBL" id="CM042057">
    <property type="protein sequence ID" value="KAI3692380.1"/>
    <property type="molecule type" value="Genomic_DNA"/>
</dbReference>
<evidence type="ECO:0000313" key="1">
    <source>
        <dbReference type="EMBL" id="KAI3692380.1"/>
    </source>
</evidence>
<accession>A0ACB8Z858</accession>
<keyword evidence="2" id="KW-1185">Reference proteome</keyword>
<gene>
    <name evidence="1" type="ORF">L6452_32194</name>
</gene>
<name>A0ACB8Z858_ARCLA</name>
<sequence length="141" mass="16303">MLLRWQALERWISVNVAVESKTASRTRLINKAFPEKKDGTSPPALLRHYRIKWWDKYSTDKADAKVVQEFYSKIQYPPSPVHSPSNYPEEDKVLVSRIQACSSPAEIAKIINEIKNYPAATSQPENFELFQDAQDPFDEDF</sequence>
<comment type="caution">
    <text evidence="1">The sequence shown here is derived from an EMBL/GenBank/DDBJ whole genome shotgun (WGS) entry which is preliminary data.</text>
</comment>
<protein>
    <submittedName>
        <fullName evidence="1">Uncharacterized protein</fullName>
    </submittedName>
</protein>
<reference evidence="2" key="1">
    <citation type="journal article" date="2022" name="Mol. Ecol. Resour.">
        <title>The genomes of chicory, endive, great burdock and yacon provide insights into Asteraceae palaeo-polyploidization history and plant inulin production.</title>
        <authorList>
            <person name="Fan W."/>
            <person name="Wang S."/>
            <person name="Wang H."/>
            <person name="Wang A."/>
            <person name="Jiang F."/>
            <person name="Liu H."/>
            <person name="Zhao H."/>
            <person name="Xu D."/>
            <person name="Zhang Y."/>
        </authorList>
    </citation>
    <scope>NUCLEOTIDE SEQUENCE [LARGE SCALE GENOMIC DNA]</scope>
    <source>
        <strain evidence="2">cv. Niubang</strain>
    </source>
</reference>
<dbReference type="Proteomes" id="UP001055879">
    <property type="component" value="Linkage Group LG11"/>
</dbReference>